<proteinExistence type="predicted"/>
<organism evidence="4 5">
    <name type="scientific">Hapsidospora chrysogenum (strain ATCC 11550 / CBS 779.69 / DSM 880 / IAM 14645 / JCM 23072 / IMI 49137)</name>
    <name type="common">Acremonium chrysogenum</name>
    <dbReference type="NCBI Taxonomy" id="857340"/>
    <lineage>
        <taxon>Eukaryota</taxon>
        <taxon>Fungi</taxon>
        <taxon>Dikarya</taxon>
        <taxon>Ascomycota</taxon>
        <taxon>Pezizomycotina</taxon>
        <taxon>Sordariomycetes</taxon>
        <taxon>Hypocreomycetidae</taxon>
        <taxon>Hypocreales</taxon>
        <taxon>Bionectriaceae</taxon>
        <taxon>Hapsidospora</taxon>
    </lineage>
</organism>
<dbReference type="HOGENOM" id="CLU_050091_0_0_1"/>
<gene>
    <name evidence="4" type="ORF">ACRE_080780</name>
</gene>
<name>A0A086SVU2_HAPC1</name>
<evidence type="ECO:0000313" key="5">
    <source>
        <dbReference type="Proteomes" id="UP000029964"/>
    </source>
</evidence>
<dbReference type="EMBL" id="JPKY01000140">
    <property type="protein sequence ID" value="KFH41224.1"/>
    <property type="molecule type" value="Genomic_DNA"/>
</dbReference>
<keyword evidence="2" id="KW-1133">Transmembrane helix</keyword>
<feature type="transmembrane region" description="Helical" evidence="2">
    <location>
        <begin position="296"/>
        <end position="319"/>
    </location>
</feature>
<evidence type="ECO:0008006" key="6">
    <source>
        <dbReference type="Google" id="ProtNLM"/>
    </source>
</evidence>
<evidence type="ECO:0000313" key="4">
    <source>
        <dbReference type="EMBL" id="KFH41224.1"/>
    </source>
</evidence>
<evidence type="ECO:0000256" key="3">
    <source>
        <dbReference type="SAM" id="SignalP"/>
    </source>
</evidence>
<keyword evidence="2" id="KW-0812">Transmembrane</keyword>
<keyword evidence="5" id="KW-1185">Reference proteome</keyword>
<comment type="caution">
    <text evidence="4">The sequence shown here is derived from an EMBL/GenBank/DDBJ whole genome shotgun (WGS) entry which is preliminary data.</text>
</comment>
<accession>A0A086SVU2</accession>
<dbReference type="AlphaFoldDB" id="A0A086SVU2"/>
<feature type="chain" id="PRO_5001815259" description="Protein BIG1" evidence="3">
    <location>
        <begin position="19"/>
        <end position="348"/>
    </location>
</feature>
<dbReference type="OrthoDB" id="2596908at2759"/>
<feature type="compositionally biased region" description="Polar residues" evidence="1">
    <location>
        <begin position="57"/>
        <end position="66"/>
    </location>
</feature>
<protein>
    <recommendedName>
        <fullName evidence="6">Protein BIG1</fullName>
    </recommendedName>
</protein>
<feature type="signal peptide" evidence="3">
    <location>
        <begin position="1"/>
        <end position="18"/>
    </location>
</feature>
<dbReference type="STRING" id="857340.A0A086SVU2"/>
<dbReference type="Proteomes" id="UP000029964">
    <property type="component" value="Unassembled WGS sequence"/>
</dbReference>
<sequence>MIPLALALAGLLVSPALATKAILRCEDVLSRPYASVAVDTTLTRRQDDGSDSEDEQTTLNPDGTLNMTSFSAATDEACRAALSEMARASSPSGMSICFNLPSLNTSDGVFEADLRLYRVSEPRDAWVAVNTSEIDVNVMFQNARVGSVTEESVSGVGQVGELAARDVDGKPELAARQDGGQQQQQQQQADLPVLMQSYMLVGQINQSKMSDNMTMNTLETLLMPSLGLTAPTPSRNLTTTLSPNEASFLTGVFSDNAPLSDYAIAKAAVDAQLRRLENATGTEPEVAFVLPGTQILIFPIGLVITGTWALLGIAAYGWGTVERMQFRSMYKERVGMAHSMGRRVGTGI</sequence>
<keyword evidence="3" id="KW-0732">Signal</keyword>
<feature type="region of interest" description="Disordered" evidence="1">
    <location>
        <begin position="42"/>
        <end position="66"/>
    </location>
</feature>
<evidence type="ECO:0000256" key="1">
    <source>
        <dbReference type="SAM" id="MobiDB-lite"/>
    </source>
</evidence>
<keyword evidence="2" id="KW-0472">Membrane</keyword>
<evidence type="ECO:0000256" key="2">
    <source>
        <dbReference type="SAM" id="Phobius"/>
    </source>
</evidence>
<reference evidence="5" key="1">
    <citation type="journal article" date="2014" name="Genome Announc.">
        <title>Genome sequence and annotation of Acremonium chrysogenum, producer of the beta-lactam antibiotic cephalosporin C.</title>
        <authorList>
            <person name="Terfehr D."/>
            <person name="Dahlmann T.A."/>
            <person name="Specht T."/>
            <person name="Zadra I."/>
            <person name="Kuernsteiner H."/>
            <person name="Kueck U."/>
        </authorList>
    </citation>
    <scope>NUCLEOTIDE SEQUENCE [LARGE SCALE GENOMIC DNA]</scope>
    <source>
        <strain evidence="5">ATCC 11550 / CBS 779.69 / DSM 880 / IAM 14645 / JCM 23072 / IMI 49137</strain>
    </source>
</reference>